<reference evidence="2" key="1">
    <citation type="submission" date="2023-10" db="EMBL/GenBank/DDBJ databases">
        <authorList>
            <person name="Chen Y."/>
            <person name="Shah S."/>
            <person name="Dougan E. K."/>
            <person name="Thang M."/>
            <person name="Chan C."/>
        </authorList>
    </citation>
    <scope>NUCLEOTIDE SEQUENCE [LARGE SCALE GENOMIC DNA]</scope>
</reference>
<evidence type="ECO:0000313" key="3">
    <source>
        <dbReference type="Proteomes" id="UP001189429"/>
    </source>
</evidence>
<evidence type="ECO:0000256" key="1">
    <source>
        <dbReference type="SAM" id="MobiDB-lite"/>
    </source>
</evidence>
<feature type="compositionally biased region" description="Basic residues" evidence="1">
    <location>
        <begin position="214"/>
        <end position="228"/>
    </location>
</feature>
<evidence type="ECO:0000313" key="2">
    <source>
        <dbReference type="EMBL" id="CAK0856566.1"/>
    </source>
</evidence>
<keyword evidence="3" id="KW-1185">Reference proteome</keyword>
<gene>
    <name evidence="2" type="ORF">PCOR1329_LOCUS46940</name>
</gene>
<dbReference type="Proteomes" id="UP001189429">
    <property type="component" value="Unassembled WGS sequence"/>
</dbReference>
<dbReference type="EMBL" id="CAUYUJ010015649">
    <property type="protein sequence ID" value="CAK0856566.1"/>
    <property type="molecule type" value="Genomic_DNA"/>
</dbReference>
<name>A0ABN9UB49_9DINO</name>
<protein>
    <submittedName>
        <fullName evidence="2">Uncharacterized protein</fullName>
    </submittedName>
</protein>
<organism evidence="2 3">
    <name type="scientific">Prorocentrum cordatum</name>
    <dbReference type="NCBI Taxonomy" id="2364126"/>
    <lineage>
        <taxon>Eukaryota</taxon>
        <taxon>Sar</taxon>
        <taxon>Alveolata</taxon>
        <taxon>Dinophyceae</taxon>
        <taxon>Prorocentrales</taxon>
        <taxon>Prorocentraceae</taxon>
        <taxon>Prorocentrum</taxon>
    </lineage>
</organism>
<feature type="region of interest" description="Disordered" evidence="1">
    <location>
        <begin position="204"/>
        <end position="230"/>
    </location>
</feature>
<sequence length="240" mass="27239">MPGARGWRRARPSPDEVHRHWRALSPELRRACLRFGDPALVERVKVNLAVLYERQTTLQALGLAPADEDPLEASVLLKQGFELSYGMRYAKQRVSDRVDNDVMLVDRDVSAVLTVKADFVRRDDFLDRISSVLPDFLSQKCSRQLLPRARWKGLLAAEPANVGELEQQLARLVEQALWSMVSDPALQAEQSQAPVGPPAEELELEGWMQEHDAKVKKKADKRKARRTKAGPYRTWRLGLP</sequence>
<accession>A0ABN9UB49</accession>
<comment type="caution">
    <text evidence="2">The sequence shown here is derived from an EMBL/GenBank/DDBJ whole genome shotgun (WGS) entry which is preliminary data.</text>
</comment>
<proteinExistence type="predicted"/>